<proteinExistence type="predicted"/>
<dbReference type="AlphaFoldDB" id="A0A0G4F916"/>
<reference evidence="2" key="1">
    <citation type="submission" date="2014-11" db="EMBL/GenBank/DDBJ databases">
        <authorList>
            <person name="Otto D Thomas"/>
            <person name="Naeem Raeece"/>
        </authorList>
    </citation>
    <scope>NUCLEOTIDE SEQUENCE</scope>
</reference>
<accession>A0A0G4F916</accession>
<organism evidence="2">
    <name type="scientific">Chromera velia CCMP2878</name>
    <dbReference type="NCBI Taxonomy" id="1169474"/>
    <lineage>
        <taxon>Eukaryota</taxon>
        <taxon>Sar</taxon>
        <taxon>Alveolata</taxon>
        <taxon>Colpodellida</taxon>
        <taxon>Chromeraceae</taxon>
        <taxon>Chromera</taxon>
    </lineage>
</organism>
<dbReference type="EMBL" id="CDMZ01000204">
    <property type="protein sequence ID" value="CEM09076.1"/>
    <property type="molecule type" value="Genomic_DNA"/>
</dbReference>
<protein>
    <submittedName>
        <fullName evidence="2">Uncharacterized protein</fullName>
    </submittedName>
</protein>
<feature type="region of interest" description="Disordered" evidence="1">
    <location>
        <begin position="1"/>
        <end position="66"/>
    </location>
</feature>
<name>A0A0G4F916_9ALVE</name>
<sequence>MHAASSSSSSSASATRSIHSGLGRISNPGGLSRKRDDAELAPEGPVESQKKKKKKKEKKEQLAEES</sequence>
<feature type="compositionally biased region" description="Low complexity" evidence="1">
    <location>
        <begin position="1"/>
        <end position="14"/>
    </location>
</feature>
<dbReference type="VEuPathDB" id="CryptoDB:Cvel_15788"/>
<evidence type="ECO:0000313" key="2">
    <source>
        <dbReference type="EMBL" id="CEM09076.1"/>
    </source>
</evidence>
<evidence type="ECO:0000256" key="1">
    <source>
        <dbReference type="SAM" id="MobiDB-lite"/>
    </source>
</evidence>
<gene>
    <name evidence="2" type="ORF">Cvel_15788</name>
</gene>